<proteinExistence type="predicted"/>
<dbReference type="Proteomes" id="UP001516400">
    <property type="component" value="Unassembled WGS sequence"/>
</dbReference>
<sequence length="92" mass="9783">MSLLPGGGMSQANTTPIRLAARDSRSLPPANRLATSGHSASTDTVYTILIRLPPTDRIEGEVEGPSIKMIPEDKPMTGTTRHDGNAFSSNHL</sequence>
<protein>
    <submittedName>
        <fullName evidence="2">Uncharacterized protein</fullName>
    </submittedName>
</protein>
<gene>
    <name evidence="2" type="ORF">HHI36_013267</name>
</gene>
<dbReference type="EMBL" id="JABFTP020000103">
    <property type="protein sequence ID" value="KAL3277926.1"/>
    <property type="molecule type" value="Genomic_DNA"/>
</dbReference>
<comment type="caution">
    <text evidence="2">The sequence shown here is derived from an EMBL/GenBank/DDBJ whole genome shotgun (WGS) entry which is preliminary data.</text>
</comment>
<reference evidence="2 3" key="1">
    <citation type="journal article" date="2021" name="BMC Biol.">
        <title>Horizontally acquired antibacterial genes associated with adaptive radiation of ladybird beetles.</title>
        <authorList>
            <person name="Li H.S."/>
            <person name="Tang X.F."/>
            <person name="Huang Y.H."/>
            <person name="Xu Z.Y."/>
            <person name="Chen M.L."/>
            <person name="Du X.Y."/>
            <person name="Qiu B.Y."/>
            <person name="Chen P.T."/>
            <person name="Zhang W."/>
            <person name="Slipinski A."/>
            <person name="Escalona H.E."/>
            <person name="Waterhouse R.M."/>
            <person name="Zwick A."/>
            <person name="Pang H."/>
        </authorList>
    </citation>
    <scope>NUCLEOTIDE SEQUENCE [LARGE SCALE GENOMIC DNA]</scope>
    <source>
        <strain evidence="2">SYSU2018</strain>
    </source>
</reference>
<feature type="region of interest" description="Disordered" evidence="1">
    <location>
        <begin position="57"/>
        <end position="92"/>
    </location>
</feature>
<keyword evidence="3" id="KW-1185">Reference proteome</keyword>
<feature type="compositionally biased region" description="Basic and acidic residues" evidence="1">
    <location>
        <begin position="70"/>
        <end position="84"/>
    </location>
</feature>
<accession>A0ABD2NGM4</accession>
<organism evidence="2 3">
    <name type="scientific">Cryptolaemus montrouzieri</name>
    <dbReference type="NCBI Taxonomy" id="559131"/>
    <lineage>
        <taxon>Eukaryota</taxon>
        <taxon>Metazoa</taxon>
        <taxon>Ecdysozoa</taxon>
        <taxon>Arthropoda</taxon>
        <taxon>Hexapoda</taxon>
        <taxon>Insecta</taxon>
        <taxon>Pterygota</taxon>
        <taxon>Neoptera</taxon>
        <taxon>Endopterygota</taxon>
        <taxon>Coleoptera</taxon>
        <taxon>Polyphaga</taxon>
        <taxon>Cucujiformia</taxon>
        <taxon>Coccinelloidea</taxon>
        <taxon>Coccinellidae</taxon>
        <taxon>Scymninae</taxon>
        <taxon>Scymnini</taxon>
        <taxon>Cryptolaemus</taxon>
    </lineage>
</organism>
<name>A0ABD2NGM4_9CUCU</name>
<dbReference type="AlphaFoldDB" id="A0ABD2NGM4"/>
<evidence type="ECO:0000256" key="1">
    <source>
        <dbReference type="SAM" id="MobiDB-lite"/>
    </source>
</evidence>
<evidence type="ECO:0000313" key="2">
    <source>
        <dbReference type="EMBL" id="KAL3277926.1"/>
    </source>
</evidence>
<feature type="region of interest" description="Disordered" evidence="1">
    <location>
        <begin position="1"/>
        <end position="39"/>
    </location>
</feature>
<evidence type="ECO:0000313" key="3">
    <source>
        <dbReference type="Proteomes" id="UP001516400"/>
    </source>
</evidence>